<evidence type="ECO:0000313" key="2">
    <source>
        <dbReference type="EMBL" id="UFZ02673.1"/>
    </source>
</evidence>
<protein>
    <recommendedName>
        <fullName evidence="4">Transcriptional regulator</fullName>
    </recommendedName>
</protein>
<organism evidence="2 3">
    <name type="scientific">Bradyrhizobium ontarionense</name>
    <dbReference type="NCBI Taxonomy" id="2898149"/>
    <lineage>
        <taxon>Bacteria</taxon>
        <taxon>Pseudomonadati</taxon>
        <taxon>Pseudomonadota</taxon>
        <taxon>Alphaproteobacteria</taxon>
        <taxon>Hyphomicrobiales</taxon>
        <taxon>Nitrobacteraceae</taxon>
        <taxon>Bradyrhizobium</taxon>
    </lineage>
</organism>
<dbReference type="Proteomes" id="UP001431010">
    <property type="component" value="Chromosome"/>
</dbReference>
<evidence type="ECO:0000313" key="3">
    <source>
        <dbReference type="Proteomes" id="UP001431010"/>
    </source>
</evidence>
<evidence type="ECO:0008006" key="4">
    <source>
        <dbReference type="Google" id="ProtNLM"/>
    </source>
</evidence>
<accession>A0ABY3R7D4</accession>
<proteinExistence type="predicted"/>
<feature type="compositionally biased region" description="Polar residues" evidence="1">
    <location>
        <begin position="140"/>
        <end position="149"/>
    </location>
</feature>
<gene>
    <name evidence="2" type="ORF">LQG66_25815</name>
</gene>
<feature type="compositionally biased region" description="Low complexity" evidence="1">
    <location>
        <begin position="117"/>
        <end position="128"/>
    </location>
</feature>
<reference evidence="2" key="1">
    <citation type="journal article" date="2024" name="Antonie Van Leeuwenhoek">
        <title>Bradyrhizobium ontarionense sp. nov., a novel bacterial symbiont isolated from Aeschynomene indica (Indian jointvetch), harbours photosynthesis, nitrogen fixation and nitrous oxide (N2O) reductase genes.</title>
        <authorList>
            <person name="Bromfield E.S.P."/>
            <person name="Cloutier S."/>
        </authorList>
    </citation>
    <scope>NUCLEOTIDE SEQUENCE</scope>
    <source>
        <strain evidence="2">A19</strain>
    </source>
</reference>
<keyword evidence="3" id="KW-1185">Reference proteome</keyword>
<name>A0ABY3R7D4_9BRAD</name>
<dbReference type="RefSeq" id="WP_231318459.1">
    <property type="nucleotide sequence ID" value="NZ_CP088156.1"/>
</dbReference>
<dbReference type="EMBL" id="CP088156">
    <property type="protein sequence ID" value="UFZ02673.1"/>
    <property type="molecule type" value="Genomic_DNA"/>
</dbReference>
<evidence type="ECO:0000256" key="1">
    <source>
        <dbReference type="SAM" id="MobiDB-lite"/>
    </source>
</evidence>
<feature type="region of interest" description="Disordered" evidence="1">
    <location>
        <begin position="83"/>
        <end position="151"/>
    </location>
</feature>
<sequence length="440" mass="46748">MSEMLQARVPIAHLIRAAFPEATVNLDATERSSGPLKRRSPEPEAELVVRPSSAMVGRPASPAVLAAGAIEDEIAKVAQHLSVSRRSRAQRAVGKPSGQVEPEASPRTARSRFAPRLSASDALKDASSGPARRTEIHSADGSTDSGQSDRSMHFESLRLTEIVTMAPDIPPPSLALAPVEAESAPNADRRWSRRAAMAAVVLLGILATGAEYWRRAQSESSGGWGAASPAVARADEFGPHKVSSERILPDARPVTVGRSAGQGASAPAQAVLYQEDARNAQGKRYLGKVSWRFERAAATKSPGVLKADIELDNHAKVALSLRRNVDSELPASHVMELTFEPPADPSAPVIAAVKGITMKGSEVARGVPLSAQTAKVTSKFFMVALSAVDVDTKRNLVLLKGKSWFDIPIVYEGGARALLSIEKGPDGDLSFKDAFAAWEQ</sequence>